<feature type="domain" description="BAAT/Acyl-CoA thioester hydrolase C-terminal" evidence="4">
    <location>
        <begin position="205"/>
        <end position="436"/>
    </location>
</feature>
<feature type="active site" description="Charge relay system" evidence="2">
    <location>
        <position position="385"/>
    </location>
</feature>
<evidence type="ECO:0000259" key="4">
    <source>
        <dbReference type="Pfam" id="PF08840"/>
    </source>
</evidence>
<evidence type="ECO:0000259" key="3">
    <source>
        <dbReference type="Pfam" id="PF04775"/>
    </source>
</evidence>
<dbReference type="Gene3D" id="2.60.40.2240">
    <property type="entry name" value="Acyl-CoA thioester hydrolase/BAAT N-terminal domain"/>
    <property type="match status" value="1"/>
</dbReference>
<dbReference type="GO" id="GO:0006631">
    <property type="term" value="P:fatty acid metabolic process"/>
    <property type="evidence" value="ECO:0007669"/>
    <property type="project" value="TreeGrafter"/>
</dbReference>
<proteinExistence type="inferred from homology"/>
<comment type="caution">
    <text evidence="5">The sequence shown here is derived from an EMBL/GenBank/DDBJ whole genome shotgun (WGS) entry which is preliminary data.</text>
</comment>
<dbReference type="SUPFAM" id="SSF53474">
    <property type="entry name" value="alpha/beta-Hydrolases"/>
    <property type="match status" value="1"/>
</dbReference>
<evidence type="ECO:0008006" key="7">
    <source>
        <dbReference type="Google" id="ProtNLM"/>
    </source>
</evidence>
<comment type="similarity">
    <text evidence="1">Belongs to the C/M/P thioester hydrolase family.</text>
</comment>
<evidence type="ECO:0000313" key="5">
    <source>
        <dbReference type="EMBL" id="KAF1034517.1"/>
    </source>
</evidence>
<dbReference type="GO" id="GO:0047617">
    <property type="term" value="F:fatty acyl-CoA hydrolase activity"/>
    <property type="evidence" value="ECO:0007669"/>
    <property type="project" value="TreeGrafter"/>
</dbReference>
<feature type="domain" description="Acyl-CoA thioester hydrolase/bile acid-CoA amino acid N-acetyltransferase" evidence="3">
    <location>
        <begin position="22"/>
        <end position="142"/>
    </location>
</feature>
<evidence type="ECO:0000256" key="1">
    <source>
        <dbReference type="ARBA" id="ARBA00006538"/>
    </source>
</evidence>
<dbReference type="EMBL" id="WNDX01000243">
    <property type="protein sequence ID" value="KAF1034517.1"/>
    <property type="molecule type" value="Genomic_DNA"/>
</dbReference>
<dbReference type="Pfam" id="PF08840">
    <property type="entry name" value="BAAT_C"/>
    <property type="match status" value="1"/>
</dbReference>
<accession>A0A7V8JS10</accession>
<name>A0A7V8JS10_9BURK</name>
<sequence>MSRPDAPGAPQLSVTPESGLVDVPRSILLSGFQPGAAVILRAELSHPDGSRWESSASFTADAQGGIDVGRDAPDQGDWILPDASAPLWSLRRLTPPVQPELSEGLAPLEVLLRATDDQGREATARLTLHFIAPGVARREIREEGLVGTLFTPAGPGPHPAVLVLAGSGGGLHEQRAALYAAHGYAALALGYFKVPGRPDHIGDTPLEYFVAALRWLRRTLAPRGDFVAVSGVSRGGELSLLLGAHFPELVSAVLAYVPSAYVHGTLRAGRPGQSPDSTAWTLAGRPLANVWQDNPHADWRAFDTPATPGAPLRQAAAFHSVLRNVAQLAAARVPVERIAAPVLVISGSDDGFWPSTLYGELVIDTLRQHRHAWPAEHVVGVGAGHAIGLPQLPATLIAKPHPVSGVVLDGGGTAAANALASRRSWQRVLDFLQRATEAQP</sequence>
<dbReference type="Pfam" id="PF04775">
    <property type="entry name" value="Bile_Hydr_Trans"/>
    <property type="match status" value="1"/>
</dbReference>
<dbReference type="GO" id="GO:0006637">
    <property type="term" value="P:acyl-CoA metabolic process"/>
    <property type="evidence" value="ECO:0007669"/>
    <property type="project" value="InterPro"/>
</dbReference>
<dbReference type="PANTHER" id="PTHR10824">
    <property type="entry name" value="ACYL-COENZYME A THIOESTERASE-RELATED"/>
    <property type="match status" value="1"/>
</dbReference>
<dbReference type="PIRSF" id="PIRSF016521">
    <property type="entry name" value="Acyl-CoA_hydro"/>
    <property type="match status" value="1"/>
</dbReference>
<dbReference type="AlphaFoldDB" id="A0A7V8JS10"/>
<dbReference type="Proteomes" id="UP000462435">
    <property type="component" value="Unassembled WGS sequence"/>
</dbReference>
<dbReference type="InterPro" id="IPR006862">
    <property type="entry name" value="Thio_Ohase/aa_AcTrfase"/>
</dbReference>
<dbReference type="InterPro" id="IPR014940">
    <property type="entry name" value="BAAT_C"/>
</dbReference>
<organism evidence="5 6">
    <name type="scientific">Herbaspirillum frisingense</name>
    <dbReference type="NCBI Taxonomy" id="92645"/>
    <lineage>
        <taxon>Bacteria</taxon>
        <taxon>Pseudomonadati</taxon>
        <taxon>Pseudomonadota</taxon>
        <taxon>Betaproteobacteria</taxon>
        <taxon>Burkholderiales</taxon>
        <taxon>Oxalobacteraceae</taxon>
        <taxon>Herbaspirillum</taxon>
    </lineage>
</organism>
<gene>
    <name evidence="5" type="ORF">GAK35_04297</name>
</gene>
<feature type="active site" description="Charge relay system" evidence="2">
    <location>
        <position position="350"/>
    </location>
</feature>
<dbReference type="InterPro" id="IPR016662">
    <property type="entry name" value="Acyl-CoA_thioEstase_long-chain"/>
</dbReference>
<protein>
    <recommendedName>
        <fullName evidence="7">Acyl-CoA thioester hydrolase</fullName>
    </recommendedName>
</protein>
<dbReference type="Gene3D" id="3.40.50.1820">
    <property type="entry name" value="alpha/beta hydrolase"/>
    <property type="match status" value="1"/>
</dbReference>
<dbReference type="InterPro" id="IPR042490">
    <property type="entry name" value="Thio_Ohase/BAAT_N"/>
</dbReference>
<dbReference type="InterPro" id="IPR029058">
    <property type="entry name" value="AB_hydrolase_fold"/>
</dbReference>
<evidence type="ECO:0000313" key="6">
    <source>
        <dbReference type="Proteomes" id="UP000462435"/>
    </source>
</evidence>
<reference evidence="6" key="1">
    <citation type="journal article" date="2020" name="MBio">
        <title>Horizontal gene transfer to a defensive symbiont with a reduced genome amongst a multipartite beetle microbiome.</title>
        <authorList>
            <person name="Waterworth S.C."/>
            <person name="Florez L.V."/>
            <person name="Rees E.R."/>
            <person name="Hertweck C."/>
            <person name="Kaltenpoth M."/>
            <person name="Kwan J.C."/>
        </authorList>
    </citation>
    <scope>NUCLEOTIDE SEQUENCE [LARGE SCALE GENOMIC DNA]</scope>
</reference>
<feature type="active site" description="Charge relay system" evidence="2">
    <location>
        <position position="233"/>
    </location>
</feature>
<evidence type="ECO:0000256" key="2">
    <source>
        <dbReference type="PIRSR" id="PIRSR016521-1"/>
    </source>
</evidence>
<dbReference type="PANTHER" id="PTHR10824:SF4">
    <property type="entry name" value="ACYL-COENZYME A THIOESTERASE 1-LIKE"/>
    <property type="match status" value="1"/>
</dbReference>